<dbReference type="SUPFAM" id="SSF56784">
    <property type="entry name" value="HAD-like"/>
    <property type="match status" value="1"/>
</dbReference>
<proteinExistence type="inferred from homology"/>
<organism evidence="5 6">
    <name type="scientific">Ornithinibacillus bavariensis</name>
    <dbReference type="NCBI Taxonomy" id="545502"/>
    <lineage>
        <taxon>Bacteria</taxon>
        <taxon>Bacillati</taxon>
        <taxon>Bacillota</taxon>
        <taxon>Bacilli</taxon>
        <taxon>Bacillales</taxon>
        <taxon>Bacillaceae</taxon>
        <taxon>Ornithinibacillus</taxon>
    </lineage>
</organism>
<protein>
    <recommendedName>
        <fullName evidence="1">Acid sugar phosphatase</fullName>
        <ecNumber evidence="1">3.1.3.-</ecNumber>
    </recommendedName>
</protein>
<comment type="cofactor">
    <cofactor evidence="4">
        <name>Mg(2+)</name>
        <dbReference type="ChEBI" id="CHEBI:18420"/>
    </cofactor>
    <text evidence="4">Divalent metal ions. Mg(2+) is the most effective.</text>
</comment>
<comment type="caution">
    <text evidence="5">The sequence shown here is derived from an EMBL/GenBank/DDBJ whole genome shotgun (WGS) entry which is preliminary data.</text>
</comment>
<reference evidence="5" key="1">
    <citation type="submission" date="2021-03" db="EMBL/GenBank/DDBJ databases">
        <title>Antimicrobial resistance genes in bacteria isolated from Japanese honey, and their potential for conferring macrolide and lincosamide resistance in the American foulbrood pathogen Paenibacillus larvae.</title>
        <authorList>
            <person name="Okamoto M."/>
            <person name="Kumagai M."/>
            <person name="Kanamori H."/>
            <person name="Takamatsu D."/>
        </authorList>
    </citation>
    <scope>NUCLEOTIDE SEQUENCE</scope>
    <source>
        <strain evidence="5">J43TS3</strain>
    </source>
</reference>
<evidence type="ECO:0000313" key="6">
    <source>
        <dbReference type="Proteomes" id="UP000676917"/>
    </source>
</evidence>
<evidence type="ECO:0000313" key="5">
    <source>
        <dbReference type="EMBL" id="GIO27020.1"/>
    </source>
</evidence>
<keyword evidence="1 4" id="KW-0479">Metal-binding</keyword>
<evidence type="ECO:0000256" key="3">
    <source>
        <dbReference type="PIRSR" id="PIRSR000915-2"/>
    </source>
</evidence>
<dbReference type="InterPro" id="IPR006357">
    <property type="entry name" value="HAD-SF_hydro_IIA"/>
</dbReference>
<feature type="active site" description="Nucleophile" evidence="2">
    <location>
        <position position="8"/>
    </location>
</feature>
<dbReference type="GO" id="GO:0005737">
    <property type="term" value="C:cytoplasm"/>
    <property type="evidence" value="ECO:0007669"/>
    <property type="project" value="TreeGrafter"/>
</dbReference>
<feature type="binding site" evidence="4">
    <location>
        <position position="8"/>
    </location>
    <ligand>
        <name>Mg(2+)</name>
        <dbReference type="ChEBI" id="CHEBI:18420"/>
    </ligand>
</feature>
<evidence type="ECO:0000256" key="4">
    <source>
        <dbReference type="PIRSR" id="PIRSR000915-3"/>
    </source>
</evidence>
<evidence type="ECO:0000256" key="1">
    <source>
        <dbReference type="PIRNR" id="PIRNR000915"/>
    </source>
</evidence>
<dbReference type="Gene3D" id="3.40.50.1000">
    <property type="entry name" value="HAD superfamily/HAD-like"/>
    <property type="match status" value="2"/>
</dbReference>
<name>A0A919XAB6_9BACI</name>
<feature type="binding site" evidence="3">
    <location>
        <position position="183"/>
    </location>
    <ligand>
        <name>substrate</name>
    </ligand>
</feature>
<feature type="binding site" evidence="4">
    <location>
        <position position="10"/>
    </location>
    <ligand>
        <name>Mg(2+)</name>
        <dbReference type="ChEBI" id="CHEBI:18420"/>
    </ligand>
</feature>
<dbReference type="EC" id="3.1.3.-" evidence="1"/>
<sequence length="272" mass="30075">MQKGFIFDLDGTVYIDNQLIDGAAEAIKELKERGDKVVFLTNKSIETVSAYVEKLTKLGITVTRENVINSNFLVARYLASRISSEEKVMVIGEQPLLDELTNMGISISDDETEVSYVVLGWDREFTYAKLNRAFQAWRNGAIVVATNPDRTCPVEGGQIPDCGAMIGAMEGATGEKVELILGKPSPLAAKFIVEDILNLPPENCYMVGDRLETDIRMGNDCGLQSVLVLTGITEKGMLEHTQHQPKYVLNSISEIPEITRYSDSKALDHLKK</sequence>
<dbReference type="Proteomes" id="UP000676917">
    <property type="component" value="Unassembled WGS sequence"/>
</dbReference>
<comment type="similarity">
    <text evidence="1">Belongs to the HAD-like hydrolase superfamily. NagD family.</text>
</comment>
<gene>
    <name evidence="5" type="ORF">J43TS3_16310</name>
</gene>
<dbReference type="GO" id="GO:0016791">
    <property type="term" value="F:phosphatase activity"/>
    <property type="evidence" value="ECO:0007669"/>
    <property type="project" value="TreeGrafter"/>
</dbReference>
<keyword evidence="6" id="KW-1185">Reference proteome</keyword>
<dbReference type="Pfam" id="PF13344">
    <property type="entry name" value="Hydrolase_6"/>
    <property type="match status" value="1"/>
</dbReference>
<evidence type="ECO:0000256" key="2">
    <source>
        <dbReference type="PIRSR" id="PIRSR000915-1"/>
    </source>
</evidence>
<dbReference type="EMBL" id="BORP01000002">
    <property type="protein sequence ID" value="GIO27020.1"/>
    <property type="molecule type" value="Genomic_DNA"/>
</dbReference>
<dbReference type="PIRSF" id="PIRSF000915">
    <property type="entry name" value="PGP-type_phosphatase"/>
    <property type="match status" value="1"/>
</dbReference>
<dbReference type="InterPro" id="IPR036412">
    <property type="entry name" value="HAD-like_sf"/>
</dbReference>
<dbReference type="NCBIfam" id="TIGR01460">
    <property type="entry name" value="HAD-SF-IIA"/>
    <property type="match status" value="1"/>
</dbReference>
<dbReference type="InterPro" id="IPR023214">
    <property type="entry name" value="HAD_sf"/>
</dbReference>
<dbReference type="RefSeq" id="WP_212920504.1">
    <property type="nucleotide sequence ID" value="NZ_BORP01000002.1"/>
</dbReference>
<dbReference type="PANTHER" id="PTHR19288">
    <property type="entry name" value="4-NITROPHENYLPHOSPHATASE-RELATED"/>
    <property type="match status" value="1"/>
</dbReference>
<feature type="binding site" evidence="4">
    <location>
        <position position="209"/>
    </location>
    <ligand>
        <name>Mg(2+)</name>
        <dbReference type="ChEBI" id="CHEBI:18420"/>
    </ligand>
</feature>
<comment type="function">
    <text evidence="1">Catalyzes the dephosphorylation of 2-6 carbon acid sugars in vitro.</text>
</comment>
<keyword evidence="1 4" id="KW-0460">Magnesium</keyword>
<dbReference type="GO" id="GO:0046872">
    <property type="term" value="F:metal ion binding"/>
    <property type="evidence" value="ECO:0007669"/>
    <property type="project" value="UniProtKB-KW"/>
</dbReference>
<dbReference type="PANTHER" id="PTHR19288:SF46">
    <property type="entry name" value="HALOACID DEHALOGENASE-LIKE HYDROLASE DOMAIN-CONTAINING PROTEIN 2"/>
    <property type="match status" value="1"/>
</dbReference>
<dbReference type="AlphaFoldDB" id="A0A919XAB6"/>
<accession>A0A919XAB6</accession>
<dbReference type="Pfam" id="PF13242">
    <property type="entry name" value="Hydrolase_like"/>
    <property type="match status" value="1"/>
</dbReference>
<feature type="active site" description="Proton donor" evidence="2">
    <location>
        <position position="10"/>
    </location>
</feature>